<feature type="transmembrane region" description="Helical" evidence="7">
    <location>
        <begin position="95"/>
        <end position="114"/>
    </location>
</feature>
<evidence type="ECO:0000256" key="1">
    <source>
        <dbReference type="ARBA" id="ARBA00004141"/>
    </source>
</evidence>
<keyword evidence="5 7" id="KW-1133">Transmembrane helix</keyword>
<evidence type="ECO:0000256" key="5">
    <source>
        <dbReference type="ARBA" id="ARBA00022989"/>
    </source>
</evidence>
<dbReference type="Proteomes" id="UP000254927">
    <property type="component" value="Unassembled WGS sequence"/>
</dbReference>
<sequence length="306" mass="32095">MLQIFNITAPIFLIIGLGYGAVRFGVFRFEELRGTAKFVMKVGLPALVFFAIAAKPVNEVFNAVYLAGYAVATLAAFFIGRLFGRLRGGDARLAALSGFSMSFSNTGFIGYPLLSMVIGDAAGGYFAMNVLVENMLLIPLFFILADSADGDGGRLKNLAAVLKNLLKNPIILAQFAAVPFAFGWLPLPAALLKTAGVLSAGSGPVALFVIGGSLVGLSLGGRLADVFLLTAGKLLLFPLLVVGLLLLFGAPRDMLFAGALLACVPMASMVAIIHAQYGHEQRGAAIMLLTTVLSFASISLVLLFGR</sequence>
<reference evidence="8 9" key="1">
    <citation type="submission" date="2018-06" db="EMBL/GenBank/DDBJ databases">
        <authorList>
            <consortium name="Pathogen Informatics"/>
            <person name="Doyle S."/>
        </authorList>
    </citation>
    <scope>NUCLEOTIDE SEQUENCE [LARGE SCALE GENOMIC DNA]</scope>
    <source>
        <strain evidence="8 9">NCTC10660</strain>
    </source>
</reference>
<dbReference type="AlphaFoldDB" id="A0A378TW26"/>
<proteinExistence type="predicted"/>
<keyword evidence="6 7" id="KW-0472">Membrane</keyword>
<feature type="transmembrane region" description="Helical" evidence="7">
    <location>
        <begin position="63"/>
        <end position="83"/>
    </location>
</feature>
<feature type="transmembrane region" description="Helical" evidence="7">
    <location>
        <begin position="126"/>
        <end position="145"/>
    </location>
</feature>
<gene>
    <name evidence="8" type="ORF">NCTC10660_00669</name>
</gene>
<dbReference type="GO" id="GO:0016020">
    <property type="term" value="C:membrane"/>
    <property type="evidence" value="ECO:0007669"/>
    <property type="project" value="UniProtKB-SubCell"/>
</dbReference>
<dbReference type="PANTHER" id="PTHR36838">
    <property type="entry name" value="AUXIN EFFLUX CARRIER FAMILY PROTEIN"/>
    <property type="match status" value="1"/>
</dbReference>
<dbReference type="PANTHER" id="PTHR36838:SF1">
    <property type="entry name" value="SLR1864 PROTEIN"/>
    <property type="match status" value="1"/>
</dbReference>
<feature type="transmembrane region" description="Helical" evidence="7">
    <location>
        <begin position="197"/>
        <end position="219"/>
    </location>
</feature>
<dbReference type="GO" id="GO:0055085">
    <property type="term" value="P:transmembrane transport"/>
    <property type="evidence" value="ECO:0007669"/>
    <property type="project" value="InterPro"/>
</dbReference>
<dbReference type="GeneID" id="93351670"/>
<evidence type="ECO:0000256" key="2">
    <source>
        <dbReference type="ARBA" id="ARBA00022448"/>
    </source>
</evidence>
<accession>A0A378TW26</accession>
<feature type="transmembrane region" description="Helical" evidence="7">
    <location>
        <begin position="254"/>
        <end position="273"/>
    </location>
</feature>
<dbReference type="EMBL" id="UGQW01000002">
    <property type="protein sequence ID" value="STZ67195.1"/>
    <property type="molecule type" value="Genomic_DNA"/>
</dbReference>
<keyword evidence="3" id="KW-1003">Cell membrane</keyword>
<dbReference type="RefSeq" id="WP_074896187.1">
    <property type="nucleotide sequence ID" value="NZ_CP031252.1"/>
</dbReference>
<keyword evidence="2" id="KW-0813">Transport</keyword>
<feature type="transmembrane region" description="Helical" evidence="7">
    <location>
        <begin position="38"/>
        <end position="57"/>
    </location>
</feature>
<evidence type="ECO:0000313" key="9">
    <source>
        <dbReference type="Proteomes" id="UP000254927"/>
    </source>
</evidence>
<feature type="transmembrane region" description="Helical" evidence="7">
    <location>
        <begin position="6"/>
        <end position="26"/>
    </location>
</feature>
<evidence type="ECO:0000256" key="6">
    <source>
        <dbReference type="ARBA" id="ARBA00023136"/>
    </source>
</evidence>
<organism evidence="8 9">
    <name type="scientific">Neisseria elongata</name>
    <dbReference type="NCBI Taxonomy" id="495"/>
    <lineage>
        <taxon>Bacteria</taxon>
        <taxon>Pseudomonadati</taxon>
        <taxon>Pseudomonadota</taxon>
        <taxon>Betaproteobacteria</taxon>
        <taxon>Neisseriales</taxon>
        <taxon>Neisseriaceae</taxon>
        <taxon>Neisseria</taxon>
    </lineage>
</organism>
<evidence type="ECO:0000313" key="8">
    <source>
        <dbReference type="EMBL" id="STZ67195.1"/>
    </source>
</evidence>
<feature type="transmembrane region" description="Helical" evidence="7">
    <location>
        <begin position="226"/>
        <end position="248"/>
    </location>
</feature>
<name>A0A378TW26_NEIEL</name>
<keyword evidence="4 7" id="KW-0812">Transmembrane</keyword>
<dbReference type="InterPro" id="IPR004776">
    <property type="entry name" value="Mem_transp_PIN-like"/>
</dbReference>
<dbReference type="Pfam" id="PF03547">
    <property type="entry name" value="Mem_trans"/>
    <property type="match status" value="2"/>
</dbReference>
<evidence type="ECO:0000256" key="3">
    <source>
        <dbReference type="ARBA" id="ARBA00022475"/>
    </source>
</evidence>
<evidence type="ECO:0000256" key="4">
    <source>
        <dbReference type="ARBA" id="ARBA00022692"/>
    </source>
</evidence>
<feature type="transmembrane region" description="Helical" evidence="7">
    <location>
        <begin position="285"/>
        <end position="305"/>
    </location>
</feature>
<feature type="transmembrane region" description="Helical" evidence="7">
    <location>
        <begin position="165"/>
        <end position="185"/>
    </location>
</feature>
<evidence type="ECO:0000256" key="7">
    <source>
        <dbReference type="SAM" id="Phobius"/>
    </source>
</evidence>
<comment type="subcellular location">
    <subcellularLocation>
        <location evidence="1">Membrane</location>
        <topology evidence="1">Multi-pass membrane protein</topology>
    </subcellularLocation>
</comment>
<protein>
    <submittedName>
        <fullName evidence="8">Putative transporter YfdV</fullName>
    </submittedName>
</protein>